<name>A0A3M7SE88_BRAPC</name>
<dbReference type="EMBL" id="REGN01001521">
    <property type="protein sequence ID" value="RNA34134.1"/>
    <property type="molecule type" value="Genomic_DNA"/>
</dbReference>
<comment type="caution">
    <text evidence="1">The sequence shown here is derived from an EMBL/GenBank/DDBJ whole genome shotgun (WGS) entry which is preliminary data.</text>
</comment>
<gene>
    <name evidence="1" type="ORF">BpHYR1_046735</name>
</gene>
<accession>A0A3M7SE88</accession>
<reference evidence="1 2" key="1">
    <citation type="journal article" date="2018" name="Sci. Rep.">
        <title>Genomic signatures of local adaptation to the degree of environmental predictability in rotifers.</title>
        <authorList>
            <person name="Franch-Gras L."/>
            <person name="Hahn C."/>
            <person name="Garcia-Roger E.M."/>
            <person name="Carmona M.J."/>
            <person name="Serra M."/>
            <person name="Gomez A."/>
        </authorList>
    </citation>
    <scope>NUCLEOTIDE SEQUENCE [LARGE SCALE GENOMIC DNA]</scope>
    <source>
        <strain evidence="1">HYR1</strain>
    </source>
</reference>
<organism evidence="1 2">
    <name type="scientific">Brachionus plicatilis</name>
    <name type="common">Marine rotifer</name>
    <name type="synonym">Brachionus muelleri</name>
    <dbReference type="NCBI Taxonomy" id="10195"/>
    <lineage>
        <taxon>Eukaryota</taxon>
        <taxon>Metazoa</taxon>
        <taxon>Spiralia</taxon>
        <taxon>Gnathifera</taxon>
        <taxon>Rotifera</taxon>
        <taxon>Eurotatoria</taxon>
        <taxon>Monogononta</taxon>
        <taxon>Pseudotrocha</taxon>
        <taxon>Ploima</taxon>
        <taxon>Brachionidae</taxon>
        <taxon>Brachionus</taxon>
    </lineage>
</organism>
<evidence type="ECO:0000313" key="2">
    <source>
        <dbReference type="Proteomes" id="UP000276133"/>
    </source>
</evidence>
<dbReference type="Proteomes" id="UP000276133">
    <property type="component" value="Unassembled WGS sequence"/>
</dbReference>
<protein>
    <submittedName>
        <fullName evidence="1">Uncharacterized protein</fullName>
    </submittedName>
</protein>
<evidence type="ECO:0000313" key="1">
    <source>
        <dbReference type="EMBL" id="RNA34134.1"/>
    </source>
</evidence>
<keyword evidence="2" id="KW-1185">Reference proteome</keyword>
<proteinExistence type="predicted"/>
<sequence length="60" mass="7145">MNSKSKPAIYFGALNTKRQEAVHEIVNVYKEFKTETLSIWRTIRNRNKINVSYKINFPEK</sequence>
<dbReference type="AlphaFoldDB" id="A0A3M7SE88"/>